<dbReference type="GO" id="GO:0016853">
    <property type="term" value="F:isomerase activity"/>
    <property type="evidence" value="ECO:0007669"/>
    <property type="project" value="UniProtKB-KW"/>
</dbReference>
<dbReference type="InterPro" id="IPR034660">
    <property type="entry name" value="DinB/YfiT-like"/>
</dbReference>
<dbReference type="Gene3D" id="1.20.120.450">
    <property type="entry name" value="dinb family like domain"/>
    <property type="match status" value="1"/>
</dbReference>
<evidence type="ECO:0000259" key="1">
    <source>
        <dbReference type="Pfam" id="PF11716"/>
    </source>
</evidence>
<organism evidence="2 3">
    <name type="scientific">Kineococcus gynurae</name>
    <dbReference type="NCBI Taxonomy" id="452979"/>
    <lineage>
        <taxon>Bacteria</taxon>
        <taxon>Bacillati</taxon>
        <taxon>Actinomycetota</taxon>
        <taxon>Actinomycetes</taxon>
        <taxon>Kineosporiales</taxon>
        <taxon>Kineosporiaceae</taxon>
        <taxon>Kineococcus</taxon>
    </lineage>
</organism>
<gene>
    <name evidence="2" type="ORF">ACFFVI_09365</name>
</gene>
<keyword evidence="2" id="KW-0413">Isomerase</keyword>
<sequence>MTGAPAVGRLGIDHAEALAALVASIDDLLGTAAAFGATDWSAATRCRGWTVADVHAHLDLGLQELLHGLLRPTDRPPTHDAAGYWRAFAAAGGGGDGNGAAHARFVRRLADAYVDPAGLLAHLTATATAARDGARRLPSGAVEMQGMVLATGDLFTTWAVELAVHRLDLTRELDLPAAPAAALGLARRTVEVLSGLDPSLLAPLDDATVVLVGAGRIDPTTVDAPAALAAVLG</sequence>
<accession>A0ABV5LSV9</accession>
<proteinExistence type="predicted"/>
<dbReference type="Pfam" id="PF11716">
    <property type="entry name" value="MDMPI_N"/>
    <property type="match status" value="1"/>
</dbReference>
<reference evidence="2 3" key="1">
    <citation type="submission" date="2024-09" db="EMBL/GenBank/DDBJ databases">
        <authorList>
            <person name="Sun Q."/>
            <person name="Mori K."/>
        </authorList>
    </citation>
    <scope>NUCLEOTIDE SEQUENCE [LARGE SCALE GENOMIC DNA]</scope>
    <source>
        <strain evidence="2 3">TISTR 1856</strain>
    </source>
</reference>
<feature type="domain" description="Mycothiol-dependent maleylpyruvate isomerase metal-binding" evidence="1">
    <location>
        <begin position="23"/>
        <end position="169"/>
    </location>
</feature>
<keyword evidence="3" id="KW-1185">Reference proteome</keyword>
<dbReference type="RefSeq" id="WP_380134958.1">
    <property type="nucleotide sequence ID" value="NZ_JBHLUI010000003.1"/>
</dbReference>
<dbReference type="SUPFAM" id="SSF109854">
    <property type="entry name" value="DinB/YfiT-like putative metalloenzymes"/>
    <property type="match status" value="1"/>
</dbReference>
<protein>
    <submittedName>
        <fullName evidence="2">Maleylpyruvate isomerase N-terminal domain-containing protein</fullName>
    </submittedName>
</protein>
<dbReference type="InterPro" id="IPR024344">
    <property type="entry name" value="MDMPI_metal-binding"/>
</dbReference>
<dbReference type="EMBL" id="JBHMDM010000004">
    <property type="protein sequence ID" value="MFB9377179.1"/>
    <property type="molecule type" value="Genomic_DNA"/>
</dbReference>
<dbReference type="Proteomes" id="UP001589748">
    <property type="component" value="Unassembled WGS sequence"/>
</dbReference>
<comment type="caution">
    <text evidence="2">The sequence shown here is derived from an EMBL/GenBank/DDBJ whole genome shotgun (WGS) entry which is preliminary data.</text>
</comment>
<evidence type="ECO:0000313" key="2">
    <source>
        <dbReference type="EMBL" id="MFB9377179.1"/>
    </source>
</evidence>
<name>A0ABV5LSV9_9ACTN</name>
<evidence type="ECO:0000313" key="3">
    <source>
        <dbReference type="Proteomes" id="UP001589748"/>
    </source>
</evidence>